<dbReference type="Gene3D" id="3.40.50.720">
    <property type="entry name" value="NAD(P)-binding Rossmann-like Domain"/>
    <property type="match status" value="1"/>
</dbReference>
<gene>
    <name evidence="2" type="ORF">ACFOUW_21045</name>
</gene>
<evidence type="ECO:0000313" key="3">
    <source>
        <dbReference type="Proteomes" id="UP001595699"/>
    </source>
</evidence>
<dbReference type="EMBL" id="JBHRZH010000018">
    <property type="protein sequence ID" value="MFC3763338.1"/>
    <property type="molecule type" value="Genomic_DNA"/>
</dbReference>
<dbReference type="PANTHER" id="PTHR47534:SF3">
    <property type="entry name" value="ALCOHOL DEHYDROGENASE-LIKE C-TERMINAL DOMAIN-CONTAINING PROTEIN"/>
    <property type="match status" value="1"/>
</dbReference>
<sequence length="278" mass="29610">MRDLVVAGGTTGMGRALALHYLRLGARVTVVGSSAARGAEFLASAGDGDGAFVQADLRSVAENARVLAAVRSRHSRLDGLVLTAMMAPLRREVTVDGFESAFALYYVSRFVLSYGLTSLLEKGSAPVIVSIGGTGMTTGSIAWDDLTLSRGFGMVKATLQAGRANDLLGVHYVQNHPSGRTRFLLDHPGHTDSGTNHTPQPLRTVLRVVGKLFAQTPEQAVAPIIELMDAPPSGQRLIAWDRDKPVDLALPTLDPTNAQRLYDLTKHLVEDVDEAAAS</sequence>
<dbReference type="InterPro" id="IPR036291">
    <property type="entry name" value="NAD(P)-bd_dom_sf"/>
</dbReference>
<reference evidence="3" key="1">
    <citation type="journal article" date="2019" name="Int. J. Syst. Evol. Microbiol.">
        <title>The Global Catalogue of Microorganisms (GCM) 10K type strain sequencing project: providing services to taxonomists for standard genome sequencing and annotation.</title>
        <authorList>
            <consortium name="The Broad Institute Genomics Platform"/>
            <consortium name="The Broad Institute Genome Sequencing Center for Infectious Disease"/>
            <person name="Wu L."/>
            <person name="Ma J."/>
        </authorList>
    </citation>
    <scope>NUCLEOTIDE SEQUENCE [LARGE SCALE GENOMIC DNA]</scope>
    <source>
        <strain evidence="3">CGMCC 4.7241</strain>
    </source>
</reference>
<protein>
    <submittedName>
        <fullName evidence="2">SDR family NAD(P)-dependent oxidoreductase</fullName>
    </submittedName>
</protein>
<proteinExistence type="predicted"/>
<accession>A0ABV7YES6</accession>
<dbReference type="SUPFAM" id="SSF51735">
    <property type="entry name" value="NAD(P)-binding Rossmann-fold domains"/>
    <property type="match status" value="1"/>
</dbReference>
<dbReference type="Pfam" id="PF00106">
    <property type="entry name" value="adh_short"/>
    <property type="match status" value="1"/>
</dbReference>
<evidence type="ECO:0000256" key="1">
    <source>
        <dbReference type="ARBA" id="ARBA00023002"/>
    </source>
</evidence>
<dbReference type="InterPro" id="IPR002347">
    <property type="entry name" value="SDR_fam"/>
</dbReference>
<dbReference type="PANTHER" id="PTHR47534">
    <property type="entry name" value="YALI0E05731P"/>
    <property type="match status" value="1"/>
</dbReference>
<comment type="caution">
    <text evidence="2">The sequence shown here is derived from an EMBL/GenBank/DDBJ whole genome shotgun (WGS) entry which is preliminary data.</text>
</comment>
<keyword evidence="3" id="KW-1185">Reference proteome</keyword>
<keyword evidence="1" id="KW-0560">Oxidoreductase</keyword>
<organism evidence="2 3">
    <name type="scientific">Tenggerimyces flavus</name>
    <dbReference type="NCBI Taxonomy" id="1708749"/>
    <lineage>
        <taxon>Bacteria</taxon>
        <taxon>Bacillati</taxon>
        <taxon>Actinomycetota</taxon>
        <taxon>Actinomycetes</taxon>
        <taxon>Propionibacteriales</taxon>
        <taxon>Nocardioidaceae</taxon>
        <taxon>Tenggerimyces</taxon>
    </lineage>
</organism>
<evidence type="ECO:0000313" key="2">
    <source>
        <dbReference type="EMBL" id="MFC3763338.1"/>
    </source>
</evidence>
<name>A0ABV7YES6_9ACTN</name>
<dbReference type="InterPro" id="IPR052228">
    <property type="entry name" value="Sec_Metab_Biosynth_Oxidored"/>
</dbReference>
<dbReference type="Proteomes" id="UP001595699">
    <property type="component" value="Unassembled WGS sequence"/>
</dbReference>
<dbReference type="RefSeq" id="WP_205117703.1">
    <property type="nucleotide sequence ID" value="NZ_JAFBCM010000001.1"/>
</dbReference>